<evidence type="ECO:0000313" key="3">
    <source>
        <dbReference type="Proteomes" id="UP000285951"/>
    </source>
</evidence>
<dbReference type="Proteomes" id="UP000285951">
    <property type="component" value="Unassembled WGS sequence"/>
</dbReference>
<proteinExistence type="predicted"/>
<name>A0A7M4D5A9_9BACT</name>
<protein>
    <submittedName>
        <fullName evidence="1">Uncharacterized protein</fullName>
    </submittedName>
</protein>
<organism evidence="1 4">
    <name type="scientific">Labilibaculum euxinus</name>
    <dbReference type="NCBI Taxonomy" id="2686357"/>
    <lineage>
        <taxon>Bacteria</taxon>
        <taxon>Pseudomonadati</taxon>
        <taxon>Bacteroidota</taxon>
        <taxon>Bacteroidia</taxon>
        <taxon>Marinilabiliales</taxon>
        <taxon>Marinifilaceae</taxon>
        <taxon>Labilibaculum</taxon>
    </lineage>
</organism>
<evidence type="ECO:0000313" key="4">
    <source>
        <dbReference type="Proteomes" id="UP000462449"/>
    </source>
</evidence>
<sequence>MKYIFLILFSCGFYSCGDSPTVTYKLHNETIYQVKISGFSNRTDINNKPFYKEAEVIFIEPFLSYEVTWDTGEGLNTRTYFSIPEIDSVRVVFNDEKLLVLKCDLSDTRSCHAIFQPFEASITQEDYESAIPIEEE</sequence>
<dbReference type="EMBL" id="QTZN02000016">
    <property type="protein sequence ID" value="MVB07043.1"/>
    <property type="molecule type" value="Genomic_DNA"/>
</dbReference>
<dbReference type="AlphaFoldDB" id="A0A7M4D5A9"/>
<reference evidence="2 3" key="1">
    <citation type="submission" date="2019-11" db="EMBL/GenBank/DDBJ databases">
        <title>Draft genome sequence of Labilibaculum sp. strain SYP isolated from Black Sea.</title>
        <authorList>
            <person name="Yadav S."/>
            <person name="Villanueva L."/>
        </authorList>
    </citation>
    <scope>NUCLEOTIDE SEQUENCE [LARGE SCALE GENOMIC DNA]</scope>
    <source>
        <strain evidence="2 3">44</strain>
    </source>
</reference>
<dbReference type="PROSITE" id="PS51257">
    <property type="entry name" value="PROKAR_LIPOPROTEIN"/>
    <property type="match status" value="1"/>
</dbReference>
<dbReference type="EMBL" id="WOTW01000016">
    <property type="protein sequence ID" value="MUP37838.1"/>
    <property type="molecule type" value="Genomic_DNA"/>
</dbReference>
<dbReference type="RefSeq" id="WP_156195618.1">
    <property type="nucleotide sequence ID" value="NZ_QTZN02000016.1"/>
</dbReference>
<reference evidence="1 4" key="2">
    <citation type="submission" date="2019-12" db="EMBL/GenBank/DDBJ databases">
        <title>Draft genome sequence of Labilibaculum sp. strain 44 isolated from deep waters of Black Sea.</title>
        <authorList>
            <person name="Yadav S."/>
            <person name="Villanueva L."/>
        </authorList>
    </citation>
    <scope>NUCLEOTIDE SEQUENCE [LARGE SCALE GENOMIC DNA]</scope>
    <source>
        <strain evidence="1 4">44</strain>
    </source>
</reference>
<evidence type="ECO:0000313" key="1">
    <source>
        <dbReference type="EMBL" id="MUP37838.1"/>
    </source>
</evidence>
<comment type="caution">
    <text evidence="1">The sequence shown here is derived from an EMBL/GenBank/DDBJ whole genome shotgun (WGS) entry which is preliminary data.</text>
</comment>
<accession>A0A7M4D5A9</accession>
<evidence type="ECO:0000313" key="2">
    <source>
        <dbReference type="EMBL" id="MVB07043.1"/>
    </source>
</evidence>
<dbReference type="Proteomes" id="UP000462449">
    <property type="component" value="Unassembled WGS sequence"/>
</dbReference>
<keyword evidence="3" id="KW-1185">Reference proteome</keyword>
<gene>
    <name evidence="2" type="ORF">DWB62_008440</name>
    <name evidence="1" type="ORF">GNY23_08440</name>
</gene>